<evidence type="ECO:0000313" key="1">
    <source>
        <dbReference type="EMBL" id="KML62694.1"/>
    </source>
</evidence>
<gene>
    <name evidence="1" type="ORF">VL15_02360</name>
</gene>
<comment type="caution">
    <text evidence="1">The sequence shown here is derived from an EMBL/GenBank/DDBJ whole genome shotgun (WGS) entry which is preliminary data.</text>
</comment>
<dbReference type="Proteomes" id="UP000036338">
    <property type="component" value="Unassembled WGS sequence"/>
</dbReference>
<reference evidence="1 2" key="1">
    <citation type="submission" date="2015-05" db="EMBL/GenBank/DDBJ databases">
        <title>Draft genome of Burkholderia cepacia LK29.</title>
        <authorList>
            <person name="Chan X.Y."/>
        </authorList>
    </citation>
    <scope>NUCLEOTIDE SEQUENCE [LARGE SCALE GENOMIC DNA]</scope>
    <source>
        <strain evidence="1 2">LK29</strain>
    </source>
</reference>
<accession>A0A0J5X6B9</accession>
<organism evidence="1 2">
    <name type="scientific">Burkholderia cepacia</name>
    <name type="common">Pseudomonas cepacia</name>
    <dbReference type="NCBI Taxonomy" id="292"/>
    <lineage>
        <taxon>Bacteria</taxon>
        <taxon>Pseudomonadati</taxon>
        <taxon>Pseudomonadota</taxon>
        <taxon>Betaproteobacteria</taxon>
        <taxon>Burkholderiales</taxon>
        <taxon>Burkholderiaceae</taxon>
        <taxon>Burkholderia</taxon>
        <taxon>Burkholderia cepacia complex</taxon>
    </lineage>
</organism>
<protein>
    <submittedName>
        <fullName evidence="1">Uncharacterized protein</fullName>
    </submittedName>
</protein>
<proteinExistence type="predicted"/>
<dbReference type="EMBL" id="LDWR01000005">
    <property type="protein sequence ID" value="KML62694.1"/>
    <property type="molecule type" value="Genomic_DNA"/>
</dbReference>
<evidence type="ECO:0000313" key="2">
    <source>
        <dbReference type="Proteomes" id="UP000036338"/>
    </source>
</evidence>
<sequence length="105" mass="12320">MSSSMKITCRFPENVKVLRHNLINRLSNRHQDFKVVEVFQDRTIDVGFNEILALQQFTQPIYSLGKSEIAGQETRSFQRKRRRNAHRERLAACLGNMMIKNFTHA</sequence>
<dbReference type="AlphaFoldDB" id="A0A0J5X6B9"/>
<name>A0A0J5X6B9_BURCE</name>